<name>A0ABP1A9C5_9BRYO</name>
<reference evidence="1" key="1">
    <citation type="submission" date="2024-03" db="EMBL/GenBank/DDBJ databases">
        <authorList>
            <consortium name="ELIXIR-Norway"/>
            <consortium name="Elixir Norway"/>
        </authorList>
    </citation>
    <scope>NUCLEOTIDE SEQUENCE</scope>
</reference>
<accession>A0ABP1A9C5</accession>
<organism evidence="1 2">
    <name type="scientific">Sphagnum jensenii</name>
    <dbReference type="NCBI Taxonomy" id="128206"/>
    <lineage>
        <taxon>Eukaryota</taxon>
        <taxon>Viridiplantae</taxon>
        <taxon>Streptophyta</taxon>
        <taxon>Embryophyta</taxon>
        <taxon>Bryophyta</taxon>
        <taxon>Sphagnophytina</taxon>
        <taxon>Sphagnopsida</taxon>
        <taxon>Sphagnales</taxon>
        <taxon>Sphagnaceae</taxon>
        <taxon>Sphagnum</taxon>
    </lineage>
</organism>
<dbReference type="EMBL" id="OZ023711">
    <property type="protein sequence ID" value="CAK9859126.1"/>
    <property type="molecule type" value="Genomic_DNA"/>
</dbReference>
<protein>
    <submittedName>
        <fullName evidence="1">Uncharacterized protein</fullName>
    </submittedName>
</protein>
<keyword evidence="2" id="KW-1185">Reference proteome</keyword>
<evidence type="ECO:0000313" key="1">
    <source>
        <dbReference type="EMBL" id="CAK9859126.1"/>
    </source>
</evidence>
<dbReference type="Proteomes" id="UP001497522">
    <property type="component" value="Chromosome 10"/>
</dbReference>
<evidence type="ECO:0000313" key="2">
    <source>
        <dbReference type="Proteomes" id="UP001497522"/>
    </source>
</evidence>
<gene>
    <name evidence="1" type="ORF">CSSPJE1EN2_LOCUS2121</name>
</gene>
<proteinExistence type="predicted"/>
<sequence>MAMRYACDAGKAVEKKKKEIHAAVKQMCTSMVVDTYMNICRRSSLLTTNQPAKQPLCFCEEDNHLILERSLLGSLSRLKEKDSDHACLFLCQD</sequence>